<dbReference type="RefSeq" id="WP_060192562.1">
    <property type="nucleotide sequence ID" value="NZ_LPHD01000049.1"/>
</dbReference>
<organism evidence="1 2">
    <name type="scientific">Burkholderia ubonensis</name>
    <dbReference type="NCBI Taxonomy" id="101571"/>
    <lineage>
        <taxon>Bacteria</taxon>
        <taxon>Pseudomonadati</taxon>
        <taxon>Pseudomonadota</taxon>
        <taxon>Betaproteobacteria</taxon>
        <taxon>Burkholderiales</taxon>
        <taxon>Burkholderiaceae</taxon>
        <taxon>Burkholderia</taxon>
        <taxon>Burkholderia cepacia complex</taxon>
    </lineage>
</organism>
<comment type="caution">
    <text evidence="1">The sequence shown here is derived from an EMBL/GenBank/DDBJ whole genome shotgun (WGS) entry which is preliminary data.</text>
</comment>
<accession>A0A119HFM8</accession>
<dbReference type="Proteomes" id="UP000060630">
    <property type="component" value="Unassembled WGS sequence"/>
</dbReference>
<dbReference type="AlphaFoldDB" id="A0A119HFM8"/>
<dbReference type="EMBL" id="LPHD01000049">
    <property type="protein sequence ID" value="KWA84164.1"/>
    <property type="molecule type" value="Genomic_DNA"/>
</dbReference>
<protein>
    <submittedName>
        <fullName evidence="1">Uncharacterized protein</fullName>
    </submittedName>
</protein>
<sequence>MSHQGIKTPRPAWLDQVAKVTVKPEHAEGRSETGAAMAAIADAMGVEGYEPFAAGELMGVEIERGAGVSPEFVMMVSSGNVKADVERVSAAYGVAAKEVSLLSAYVMLTRDAFQGLAQLKPIA</sequence>
<proteinExistence type="predicted"/>
<evidence type="ECO:0000313" key="2">
    <source>
        <dbReference type="Proteomes" id="UP000060630"/>
    </source>
</evidence>
<reference evidence="1 2" key="1">
    <citation type="submission" date="2015-11" db="EMBL/GenBank/DDBJ databases">
        <title>Expanding the genomic diversity of Burkholderia species for the development of highly accurate diagnostics.</title>
        <authorList>
            <person name="Sahl J."/>
            <person name="Keim P."/>
            <person name="Wagner D."/>
        </authorList>
    </citation>
    <scope>NUCLEOTIDE SEQUENCE [LARGE SCALE GENOMIC DNA]</scope>
    <source>
        <strain evidence="1 2">MSMB2087WGS</strain>
    </source>
</reference>
<gene>
    <name evidence="1" type="ORF">WL29_22645</name>
</gene>
<name>A0A119HFM8_9BURK</name>
<evidence type="ECO:0000313" key="1">
    <source>
        <dbReference type="EMBL" id="KWA84164.1"/>
    </source>
</evidence>